<proteinExistence type="predicted"/>
<dbReference type="PANTHER" id="PTHR15710:SF240">
    <property type="entry name" value="RING-TYPE E3 UBIQUITIN TRANSFERASE"/>
    <property type="match status" value="1"/>
</dbReference>
<dbReference type="EC" id="2.3.2.27" evidence="2"/>
<dbReference type="GO" id="GO:0061630">
    <property type="term" value="F:ubiquitin protein ligase activity"/>
    <property type="evidence" value="ECO:0007669"/>
    <property type="project" value="UniProtKB-EC"/>
</dbReference>
<evidence type="ECO:0000313" key="10">
    <source>
        <dbReference type="Proteomes" id="UP001603857"/>
    </source>
</evidence>
<organism evidence="9 10">
    <name type="scientific">Flemingia macrophylla</name>
    <dbReference type="NCBI Taxonomy" id="520843"/>
    <lineage>
        <taxon>Eukaryota</taxon>
        <taxon>Viridiplantae</taxon>
        <taxon>Streptophyta</taxon>
        <taxon>Embryophyta</taxon>
        <taxon>Tracheophyta</taxon>
        <taxon>Spermatophyta</taxon>
        <taxon>Magnoliopsida</taxon>
        <taxon>eudicotyledons</taxon>
        <taxon>Gunneridae</taxon>
        <taxon>Pentapetalae</taxon>
        <taxon>rosids</taxon>
        <taxon>fabids</taxon>
        <taxon>Fabales</taxon>
        <taxon>Fabaceae</taxon>
        <taxon>Papilionoideae</taxon>
        <taxon>50 kb inversion clade</taxon>
        <taxon>NPAAA clade</taxon>
        <taxon>indigoferoid/millettioid clade</taxon>
        <taxon>Phaseoleae</taxon>
        <taxon>Flemingia</taxon>
    </lineage>
</organism>
<comment type="caution">
    <text evidence="9">The sequence shown here is derived from an EMBL/GenBank/DDBJ whole genome shotgun (WGS) entry which is preliminary data.</text>
</comment>
<evidence type="ECO:0000256" key="2">
    <source>
        <dbReference type="ARBA" id="ARBA00012483"/>
    </source>
</evidence>
<comment type="catalytic activity">
    <reaction evidence="1">
        <text>S-ubiquitinyl-[E2 ubiquitin-conjugating enzyme]-L-cysteine + [acceptor protein]-L-lysine = [E2 ubiquitin-conjugating enzyme]-L-cysteine + N(6)-ubiquitinyl-[acceptor protein]-L-lysine.</text>
        <dbReference type="EC" id="2.3.2.27"/>
    </reaction>
</comment>
<protein>
    <recommendedName>
        <fullName evidence="2">RING-type E3 ubiquitin transferase</fullName>
        <ecNumber evidence="2">2.3.2.27</ecNumber>
    </recommendedName>
</protein>
<accession>A0ABD1M551</accession>
<evidence type="ECO:0000256" key="6">
    <source>
        <dbReference type="PROSITE-ProRule" id="PRU00175"/>
    </source>
</evidence>
<dbReference type="SMART" id="SM00184">
    <property type="entry name" value="RING"/>
    <property type="match status" value="1"/>
</dbReference>
<reference evidence="9 10" key="1">
    <citation type="submission" date="2024-08" db="EMBL/GenBank/DDBJ databases">
        <title>Insights into the chromosomal genome structure of Flemingia macrophylla.</title>
        <authorList>
            <person name="Ding Y."/>
            <person name="Zhao Y."/>
            <person name="Bi W."/>
            <person name="Wu M."/>
            <person name="Zhao G."/>
            <person name="Gong Y."/>
            <person name="Li W."/>
            <person name="Zhang P."/>
        </authorList>
    </citation>
    <scope>NUCLEOTIDE SEQUENCE [LARGE SCALE GENOMIC DNA]</scope>
    <source>
        <strain evidence="9">DYQJB</strain>
        <tissue evidence="9">Leaf</tissue>
    </source>
</reference>
<feature type="domain" description="RING-type" evidence="8">
    <location>
        <begin position="125"/>
        <end position="166"/>
    </location>
</feature>
<dbReference type="CDD" id="cd16454">
    <property type="entry name" value="RING-H2_PA-TM-RING"/>
    <property type="match status" value="1"/>
</dbReference>
<dbReference type="InterPro" id="IPR001841">
    <property type="entry name" value="Znf_RING"/>
</dbReference>
<evidence type="ECO:0000256" key="5">
    <source>
        <dbReference type="ARBA" id="ARBA00022833"/>
    </source>
</evidence>
<dbReference type="SUPFAM" id="SSF57850">
    <property type="entry name" value="RING/U-box"/>
    <property type="match status" value="1"/>
</dbReference>
<feature type="compositionally biased region" description="Pro residues" evidence="7">
    <location>
        <begin position="52"/>
        <end position="65"/>
    </location>
</feature>
<keyword evidence="4 6" id="KW-0863">Zinc-finger</keyword>
<feature type="region of interest" description="Disordered" evidence="7">
    <location>
        <begin position="15"/>
        <end position="73"/>
    </location>
</feature>
<dbReference type="GO" id="GO:0008270">
    <property type="term" value="F:zinc ion binding"/>
    <property type="evidence" value="ECO:0007669"/>
    <property type="project" value="UniProtKB-KW"/>
</dbReference>
<dbReference type="PROSITE" id="PS50089">
    <property type="entry name" value="ZF_RING_2"/>
    <property type="match status" value="1"/>
</dbReference>
<evidence type="ECO:0000259" key="8">
    <source>
        <dbReference type="PROSITE" id="PS50089"/>
    </source>
</evidence>
<dbReference type="Pfam" id="PF13639">
    <property type="entry name" value="zf-RING_2"/>
    <property type="match status" value="1"/>
</dbReference>
<dbReference type="EMBL" id="JBGMDY010000006">
    <property type="protein sequence ID" value="KAL2330914.1"/>
    <property type="molecule type" value="Genomic_DNA"/>
</dbReference>
<dbReference type="InterPro" id="IPR013083">
    <property type="entry name" value="Znf_RING/FYVE/PHD"/>
</dbReference>
<dbReference type="AlphaFoldDB" id="A0ABD1M551"/>
<keyword evidence="5" id="KW-0862">Zinc</keyword>
<gene>
    <name evidence="9" type="ORF">Fmac_018495</name>
</gene>
<name>A0ABD1M551_9FABA</name>
<evidence type="ECO:0000313" key="9">
    <source>
        <dbReference type="EMBL" id="KAL2330914.1"/>
    </source>
</evidence>
<keyword evidence="10" id="KW-1185">Reference proteome</keyword>
<dbReference type="PANTHER" id="PTHR15710">
    <property type="entry name" value="E3 UBIQUITIN-PROTEIN LIGASE PRAJA"/>
    <property type="match status" value="1"/>
</dbReference>
<evidence type="ECO:0000256" key="4">
    <source>
        <dbReference type="ARBA" id="ARBA00022771"/>
    </source>
</evidence>
<dbReference type="Gene3D" id="3.30.40.10">
    <property type="entry name" value="Zinc/RING finger domain, C3HC4 (zinc finger)"/>
    <property type="match status" value="1"/>
</dbReference>
<dbReference type="Proteomes" id="UP001603857">
    <property type="component" value="Unassembled WGS sequence"/>
</dbReference>
<feature type="compositionally biased region" description="Basic and acidic residues" evidence="7">
    <location>
        <begin position="18"/>
        <end position="30"/>
    </location>
</feature>
<evidence type="ECO:0000256" key="1">
    <source>
        <dbReference type="ARBA" id="ARBA00000900"/>
    </source>
</evidence>
<evidence type="ECO:0000256" key="7">
    <source>
        <dbReference type="SAM" id="MobiDB-lite"/>
    </source>
</evidence>
<evidence type="ECO:0000256" key="3">
    <source>
        <dbReference type="ARBA" id="ARBA00022723"/>
    </source>
</evidence>
<keyword evidence="3" id="KW-0479">Metal-binding</keyword>
<sequence>MYLAGTRLNHSAKATLLGKEERGERREVRDGGGGSEDILVPRVRHERLPDAPSLPSPLPPLPHPLPGAHGLPSPPLPKRRRIPLFDLLFQDALLLLSPKPLPSLPSLSVTPSLLSALDPAGLVLCAVCRDHIRLLDQANQLPCTHLFHAHCITPWLHLHASCPLCRLRLHPPHHSPVSDLRSQLIARLSDLTDHDFYGLRTTLTHIASRLPLSQPPL</sequence>